<dbReference type="SUPFAM" id="SSF51905">
    <property type="entry name" value="FAD/NAD(P)-binding domain"/>
    <property type="match status" value="1"/>
</dbReference>
<keyword evidence="4" id="KW-1185">Reference proteome</keyword>
<dbReference type="InterPro" id="IPR036188">
    <property type="entry name" value="FAD/NAD-bd_sf"/>
</dbReference>
<feature type="domain" description="2,6-dihydroxypyridine 3-monooxygenase substrate binding" evidence="2">
    <location>
        <begin position="215"/>
        <end position="338"/>
    </location>
</feature>
<feature type="region of interest" description="Disordered" evidence="1">
    <location>
        <begin position="21"/>
        <end position="51"/>
    </location>
</feature>
<dbReference type="SUPFAM" id="SSF54373">
    <property type="entry name" value="FAD-linked reductases, C-terminal domain"/>
    <property type="match status" value="1"/>
</dbReference>
<dbReference type="Proteomes" id="UP001189429">
    <property type="component" value="Unassembled WGS sequence"/>
</dbReference>
<dbReference type="EMBL" id="CAUYUJ010020939">
    <property type="protein sequence ID" value="CAK0901496.1"/>
    <property type="molecule type" value="Genomic_DNA"/>
</dbReference>
<evidence type="ECO:0000256" key="1">
    <source>
        <dbReference type="SAM" id="MobiDB-lite"/>
    </source>
</evidence>
<evidence type="ECO:0000259" key="2">
    <source>
        <dbReference type="Pfam" id="PF22607"/>
    </source>
</evidence>
<dbReference type="PRINTS" id="PR00420">
    <property type="entry name" value="RNGMNOXGNASE"/>
</dbReference>
<dbReference type="PANTHER" id="PTHR47469">
    <property type="entry name" value="MONOOXYGENASE-LIKE"/>
    <property type="match status" value="1"/>
</dbReference>
<name>A0ABN9XTB5_9DINO</name>
<comment type="caution">
    <text evidence="3">The sequence shown here is derived from an EMBL/GenBank/DDBJ whole genome shotgun (WGS) entry which is preliminary data.</text>
</comment>
<feature type="non-terminal residue" evidence="3">
    <location>
        <position position="1"/>
    </location>
</feature>
<evidence type="ECO:0000313" key="3">
    <source>
        <dbReference type="EMBL" id="CAK0901496.1"/>
    </source>
</evidence>
<proteinExistence type="predicted"/>
<sequence length="450" mass="48344">PETSRPGPPTPQQAALSLARRSLAGPAPAGRSREGRPQAPRPPAAARRWPPPRRVAVVGGSLAGLSAAVLLEREGMDVSVFEKRADYQQVTGGGIVVQKVVCDLLDEAGEGVSGTDPRLALSGRQFLDEHGVPKSAMEAPQHAGSWSSVWRALRAAFKGHYHAGVSVTGVKDGSSSLALVGDFGERDFDFVIVADGGGSNLRKQLLGEEFEPPAYAGYVAWRGVVSPEDLAPDVHDLLMDGKVSFFHGDKTHILLYPIPVPGGVALNWVWYWNMPEEDLHSVVKDSRLSREGIFSVPPGMLGERVEEELRRLARLELPSNLRNVVDVTKQPFLQPIVDYKAPRMLFHGGRAALLGDAACVLRPHTTYGTAKAVEEARGLVEAMRAGGGGALQEWEASALARNESLVRYGDFLGQSQRDRDAREKLRSLQGQRLDSSSGAEAVLAAVRGGA</sequence>
<reference evidence="3" key="1">
    <citation type="submission" date="2023-10" db="EMBL/GenBank/DDBJ databases">
        <authorList>
            <person name="Chen Y."/>
            <person name="Shah S."/>
            <person name="Dougan E. K."/>
            <person name="Thang M."/>
            <person name="Chan C."/>
        </authorList>
    </citation>
    <scope>NUCLEOTIDE SEQUENCE [LARGE SCALE GENOMIC DNA]</scope>
</reference>
<evidence type="ECO:0000313" key="4">
    <source>
        <dbReference type="Proteomes" id="UP001189429"/>
    </source>
</evidence>
<gene>
    <name evidence="3" type="ORF">PCOR1329_LOCUS78420</name>
</gene>
<dbReference type="Pfam" id="PF13450">
    <property type="entry name" value="NAD_binding_8"/>
    <property type="match status" value="1"/>
</dbReference>
<accession>A0ABN9XTB5</accession>
<organism evidence="3 4">
    <name type="scientific">Prorocentrum cordatum</name>
    <dbReference type="NCBI Taxonomy" id="2364126"/>
    <lineage>
        <taxon>Eukaryota</taxon>
        <taxon>Sar</taxon>
        <taxon>Alveolata</taxon>
        <taxon>Dinophyceae</taxon>
        <taxon>Prorocentrales</taxon>
        <taxon>Prorocentraceae</taxon>
        <taxon>Prorocentrum</taxon>
    </lineage>
</organism>
<dbReference type="Pfam" id="PF22607">
    <property type="entry name" value="FAD_binding-like"/>
    <property type="match status" value="1"/>
</dbReference>
<dbReference type="Gene3D" id="3.50.50.60">
    <property type="entry name" value="FAD/NAD(P)-binding domain"/>
    <property type="match status" value="1"/>
</dbReference>
<dbReference type="PANTHER" id="PTHR47469:SF2">
    <property type="entry name" value="OS06G0597600 PROTEIN"/>
    <property type="match status" value="1"/>
</dbReference>
<protein>
    <recommendedName>
        <fullName evidence="2">2,6-dihydroxypyridine 3-monooxygenase substrate binding domain-containing protein</fullName>
    </recommendedName>
</protein>
<dbReference type="InterPro" id="IPR053212">
    <property type="entry name" value="DHP_3-monooxygenase"/>
</dbReference>
<dbReference type="InterPro" id="IPR054707">
    <property type="entry name" value="DhpH_subs-bd"/>
</dbReference>